<feature type="chain" id="PRO_5007772044" evidence="4">
    <location>
        <begin position="30"/>
        <end position="477"/>
    </location>
</feature>
<evidence type="ECO:0000256" key="3">
    <source>
        <dbReference type="SAM" id="MobiDB-lite"/>
    </source>
</evidence>
<organism evidence="6 7">
    <name type="scientific">Cyclobacterium amurskyense</name>
    <dbReference type="NCBI Taxonomy" id="320787"/>
    <lineage>
        <taxon>Bacteria</taxon>
        <taxon>Pseudomonadati</taxon>
        <taxon>Bacteroidota</taxon>
        <taxon>Cytophagia</taxon>
        <taxon>Cytophagales</taxon>
        <taxon>Cyclobacteriaceae</taxon>
        <taxon>Cyclobacterium</taxon>
    </lineage>
</organism>
<dbReference type="EMBL" id="CP012040">
    <property type="protein sequence ID" value="AKP51624.1"/>
    <property type="molecule type" value="Genomic_DNA"/>
</dbReference>
<dbReference type="SUPFAM" id="SSF54534">
    <property type="entry name" value="FKBP-like"/>
    <property type="match status" value="2"/>
</dbReference>
<keyword evidence="2 6" id="KW-0413">Isomerase</keyword>
<gene>
    <name evidence="6" type="ORF">CA2015_2203</name>
</gene>
<dbReference type="InterPro" id="IPR027304">
    <property type="entry name" value="Trigger_fact/SurA_dom_sf"/>
</dbReference>
<dbReference type="Gene3D" id="1.10.4030.10">
    <property type="entry name" value="Porin chaperone SurA, peptide-binding domain"/>
    <property type="match status" value="1"/>
</dbReference>
<keyword evidence="7" id="KW-1185">Reference proteome</keyword>
<dbReference type="PANTHER" id="PTHR47637">
    <property type="entry name" value="CHAPERONE SURA"/>
    <property type="match status" value="1"/>
</dbReference>
<dbReference type="PATRIC" id="fig|320787.5.peg.2421"/>
<dbReference type="Gene3D" id="3.10.50.40">
    <property type="match status" value="2"/>
</dbReference>
<evidence type="ECO:0000256" key="2">
    <source>
        <dbReference type="PROSITE-ProRule" id="PRU00278"/>
    </source>
</evidence>
<feature type="signal peptide" evidence="4">
    <location>
        <begin position="1"/>
        <end position="29"/>
    </location>
</feature>
<dbReference type="Pfam" id="PF00639">
    <property type="entry name" value="Rotamase"/>
    <property type="match status" value="2"/>
</dbReference>
<feature type="region of interest" description="Disordered" evidence="3">
    <location>
        <begin position="346"/>
        <end position="367"/>
    </location>
</feature>
<dbReference type="Proteomes" id="UP000036520">
    <property type="component" value="Chromosome"/>
</dbReference>
<accession>A0A0H4PBK6</accession>
<dbReference type="STRING" id="320787.CA2015_2203"/>
<feature type="domain" description="PpiC" evidence="5">
    <location>
        <begin position="199"/>
        <end position="299"/>
    </location>
</feature>
<dbReference type="RefSeq" id="WP_048641940.1">
    <property type="nucleotide sequence ID" value="NZ_CAXBGM010000005.1"/>
</dbReference>
<dbReference type="InterPro" id="IPR000297">
    <property type="entry name" value="PPIase_PpiC"/>
</dbReference>
<name>A0A0H4PBK6_9BACT</name>
<proteinExistence type="predicted"/>
<sequence>MSLPYMNKLTKGLSLLLVFGLSVFQMALAQDTTESAKPEEKEKEKKPTGQVLDKIIAKVDNYIILESDLQKAYLEASSQAQQGFEIPSRCQVFESLLINKMMMAKSEIDSVIVSEAEVIIQTDQRFNMVLQQFGGDEETLIEAYGKTGDQLKNEIQDAVKEQLVVQKMQGVITQDLQVSPNDVRKFYSSIPKDSLPFFSSEVVVGQIVKKPEISQSEKDKVFNKLAEIKERILSGEADFAEMAKQYSEGPSGPLGGDLGFYKRGELAPQYEATAFELKPGEISDPVETVFGFHIIQLLERRGNTFNTRHILMMPSPSEEDILKAEHSLDSLRKEIVDGNISFAKAAKENSDDRETSDAGGFFTDPTTGSNRLTSRTLEDPILFFTLDSMEIGDITPVIRFDDVDPRNQKSEPGVRILYYKARYPAHRANISDDYEKLKAAARRKKEEDILAKWFVVAKEEVFIDIDPAYDKCEVLKD</sequence>
<dbReference type="InterPro" id="IPR050280">
    <property type="entry name" value="OMP_Chaperone_SurA"/>
</dbReference>
<keyword evidence="1 4" id="KW-0732">Signal</keyword>
<evidence type="ECO:0000256" key="4">
    <source>
        <dbReference type="SAM" id="SignalP"/>
    </source>
</evidence>
<dbReference type="PROSITE" id="PS50198">
    <property type="entry name" value="PPIC_PPIASE_2"/>
    <property type="match status" value="2"/>
</dbReference>
<protein>
    <submittedName>
        <fullName evidence="6">PpiC-type peptidyl-prolyl cis-trans isomerase</fullName>
    </submittedName>
</protein>
<dbReference type="GO" id="GO:0003755">
    <property type="term" value="F:peptidyl-prolyl cis-trans isomerase activity"/>
    <property type="evidence" value="ECO:0007669"/>
    <property type="project" value="UniProtKB-KW"/>
</dbReference>
<dbReference type="OrthoDB" id="14196at2"/>
<dbReference type="AlphaFoldDB" id="A0A0H4PBK6"/>
<reference evidence="6 7" key="1">
    <citation type="submission" date="2015-07" db="EMBL/GenBank/DDBJ databases">
        <authorList>
            <person name="Kim K.M."/>
        </authorList>
    </citation>
    <scope>NUCLEOTIDE SEQUENCE [LARGE SCALE GENOMIC DNA]</scope>
    <source>
        <strain evidence="6 7">KCTC 12363</strain>
    </source>
</reference>
<dbReference type="PANTHER" id="PTHR47637:SF1">
    <property type="entry name" value="CHAPERONE SURA"/>
    <property type="match status" value="1"/>
</dbReference>
<dbReference type="InterPro" id="IPR046357">
    <property type="entry name" value="PPIase_dom_sf"/>
</dbReference>
<feature type="domain" description="PpiC" evidence="5">
    <location>
        <begin position="302"/>
        <end position="421"/>
    </location>
</feature>
<keyword evidence="2" id="KW-0697">Rotamase</keyword>
<evidence type="ECO:0000256" key="1">
    <source>
        <dbReference type="ARBA" id="ARBA00022729"/>
    </source>
</evidence>
<feature type="compositionally biased region" description="Basic and acidic residues" evidence="3">
    <location>
        <begin position="346"/>
        <end position="356"/>
    </location>
</feature>
<dbReference type="KEGG" id="camu:CA2015_2203"/>
<evidence type="ECO:0000313" key="7">
    <source>
        <dbReference type="Proteomes" id="UP000036520"/>
    </source>
</evidence>
<evidence type="ECO:0000259" key="5">
    <source>
        <dbReference type="PROSITE" id="PS50198"/>
    </source>
</evidence>
<evidence type="ECO:0000313" key="6">
    <source>
        <dbReference type="EMBL" id="AKP51624.1"/>
    </source>
</evidence>
<dbReference type="SUPFAM" id="SSF109998">
    <property type="entry name" value="Triger factor/SurA peptide-binding domain-like"/>
    <property type="match status" value="1"/>
</dbReference>